<evidence type="ECO:0000256" key="2">
    <source>
        <dbReference type="ARBA" id="ARBA00010519"/>
    </source>
</evidence>
<evidence type="ECO:0000256" key="8">
    <source>
        <dbReference type="ARBA" id="ARBA00023136"/>
    </source>
</evidence>
<gene>
    <name evidence="12" type="primary">ND4L</name>
</gene>
<protein>
    <recommendedName>
        <fullName evidence="3">NADH-ubiquinone oxidoreductase chain 4L</fullName>
    </recommendedName>
    <alternativeName>
        <fullName evidence="9">NADH dehydrogenase subunit 4L</fullName>
    </alternativeName>
</protein>
<comment type="similarity">
    <text evidence="2">Belongs to the complex I subunit 4L family.</text>
</comment>
<evidence type="ECO:0000256" key="7">
    <source>
        <dbReference type="ARBA" id="ARBA00023027"/>
    </source>
</evidence>
<keyword evidence="8 11" id="KW-0472">Membrane</keyword>
<evidence type="ECO:0000256" key="3">
    <source>
        <dbReference type="ARBA" id="ARBA00016612"/>
    </source>
</evidence>
<accession>A0A6M4SPE7</accession>
<evidence type="ECO:0000256" key="1">
    <source>
        <dbReference type="ARBA" id="ARBA00004141"/>
    </source>
</evidence>
<dbReference type="GO" id="GO:0008137">
    <property type="term" value="F:NADH dehydrogenase (ubiquinone) activity"/>
    <property type="evidence" value="ECO:0007669"/>
    <property type="project" value="UniProtKB-EC"/>
</dbReference>
<feature type="transmembrane region" description="Helical" evidence="11">
    <location>
        <begin position="61"/>
        <end position="82"/>
    </location>
</feature>
<reference evidence="12" key="1">
    <citation type="journal article" date="2020" name="Mitochondrial DNA Part B Resour">
        <title>The complete mitogenome of an undescribed clam shrimp of the genus Gondwanalimnadia (Branchiopoda: Spinicaudata), from a temporary wetland in Central District, Botswana.</title>
        <authorList>
            <person name="Tladi M."/>
            <person name="Dalu T."/>
            <person name="Rogers D.C."/>
            <person name="Nyamukondiwa C."/>
            <person name="Emami-Khoyi A."/>
            <person name="Oliver J.C."/>
            <person name="Teske P.R."/>
            <person name="Wasserman R.J."/>
        </authorList>
    </citation>
    <scope>NUCLEOTIDE SEQUENCE</scope>
</reference>
<geneLocation type="mitochondrion" evidence="12"/>
<keyword evidence="12" id="KW-0496">Mitochondrion</keyword>
<feature type="transmembrane region" description="Helical" evidence="11">
    <location>
        <begin position="29"/>
        <end position="49"/>
    </location>
</feature>
<evidence type="ECO:0000256" key="11">
    <source>
        <dbReference type="SAM" id="Phobius"/>
    </source>
</evidence>
<evidence type="ECO:0000313" key="12">
    <source>
        <dbReference type="EMBL" id="QJS52211.1"/>
    </source>
</evidence>
<dbReference type="AlphaFoldDB" id="A0A6M4SPE7"/>
<organism evidence="12">
    <name type="scientific">Gondwanalimnadia sp. MT-2020</name>
    <dbReference type="NCBI Taxonomy" id="2731355"/>
    <lineage>
        <taxon>Eukaryota</taxon>
        <taxon>Metazoa</taxon>
        <taxon>Ecdysozoa</taxon>
        <taxon>Arthropoda</taxon>
        <taxon>Crustacea</taxon>
        <taxon>Branchiopoda</taxon>
        <taxon>Diplostraca</taxon>
        <taxon>Spinicaudata</taxon>
        <taxon>Limnadiidae</taxon>
        <taxon>Gondwanalimnadia</taxon>
    </lineage>
</organism>
<dbReference type="EMBL" id="MN625703">
    <property type="protein sequence ID" value="QJS52211.1"/>
    <property type="molecule type" value="Genomic_DNA"/>
</dbReference>
<evidence type="ECO:0000256" key="6">
    <source>
        <dbReference type="ARBA" id="ARBA00022989"/>
    </source>
</evidence>
<evidence type="ECO:0000256" key="5">
    <source>
        <dbReference type="ARBA" id="ARBA00022967"/>
    </source>
</evidence>
<keyword evidence="6 11" id="KW-1133">Transmembrane helix</keyword>
<feature type="transmembrane region" description="Helical" evidence="11">
    <location>
        <begin position="7"/>
        <end position="23"/>
    </location>
</feature>
<sequence length="96" mass="10525">MLNKNDIIMFLPLLSLTASIYVLCSQNKHLLVSLLSLESAVLSLFFIIVNMSTLSSSSFSLVFITLAVCEAALGLSILISVVRTHNNDFVNSLNLY</sequence>
<dbReference type="Pfam" id="PF00420">
    <property type="entry name" value="Oxidored_q2"/>
    <property type="match status" value="1"/>
</dbReference>
<dbReference type="InterPro" id="IPR039428">
    <property type="entry name" value="NUOK/Mnh_C1-like"/>
</dbReference>
<comment type="subcellular location">
    <subcellularLocation>
        <location evidence="1">Membrane</location>
        <topology evidence="1">Multi-pass membrane protein</topology>
    </subcellularLocation>
</comment>
<evidence type="ECO:0000256" key="4">
    <source>
        <dbReference type="ARBA" id="ARBA00022692"/>
    </source>
</evidence>
<comment type="catalytic activity">
    <reaction evidence="10">
        <text>a ubiquinone + NADH + 5 H(+)(in) = a ubiquinol + NAD(+) + 4 H(+)(out)</text>
        <dbReference type="Rhea" id="RHEA:29091"/>
        <dbReference type="Rhea" id="RHEA-COMP:9565"/>
        <dbReference type="Rhea" id="RHEA-COMP:9566"/>
        <dbReference type="ChEBI" id="CHEBI:15378"/>
        <dbReference type="ChEBI" id="CHEBI:16389"/>
        <dbReference type="ChEBI" id="CHEBI:17976"/>
        <dbReference type="ChEBI" id="CHEBI:57540"/>
        <dbReference type="ChEBI" id="CHEBI:57945"/>
        <dbReference type="EC" id="7.1.1.2"/>
    </reaction>
</comment>
<keyword evidence="5" id="KW-1278">Translocase</keyword>
<keyword evidence="4 11" id="KW-0812">Transmembrane</keyword>
<name>A0A6M4SPE7_9CRUS</name>
<evidence type="ECO:0000256" key="10">
    <source>
        <dbReference type="ARBA" id="ARBA00049551"/>
    </source>
</evidence>
<evidence type="ECO:0000256" key="9">
    <source>
        <dbReference type="ARBA" id="ARBA00031586"/>
    </source>
</evidence>
<dbReference type="Gene3D" id="1.10.287.3510">
    <property type="match status" value="1"/>
</dbReference>
<dbReference type="GO" id="GO:0016020">
    <property type="term" value="C:membrane"/>
    <property type="evidence" value="ECO:0007669"/>
    <property type="project" value="UniProtKB-SubCell"/>
</dbReference>
<keyword evidence="7" id="KW-0520">NAD</keyword>
<proteinExistence type="inferred from homology"/>